<evidence type="ECO:0000313" key="1">
    <source>
        <dbReference type="EMBL" id="KAH1107269.1"/>
    </source>
</evidence>
<comment type="caution">
    <text evidence="1">The sequence shown here is derived from an EMBL/GenBank/DDBJ whole genome shotgun (WGS) entry which is preliminary data.</text>
</comment>
<organism evidence="1 2">
    <name type="scientific">Gossypium stocksii</name>
    <dbReference type="NCBI Taxonomy" id="47602"/>
    <lineage>
        <taxon>Eukaryota</taxon>
        <taxon>Viridiplantae</taxon>
        <taxon>Streptophyta</taxon>
        <taxon>Embryophyta</taxon>
        <taxon>Tracheophyta</taxon>
        <taxon>Spermatophyta</taxon>
        <taxon>Magnoliopsida</taxon>
        <taxon>eudicotyledons</taxon>
        <taxon>Gunneridae</taxon>
        <taxon>Pentapetalae</taxon>
        <taxon>rosids</taxon>
        <taxon>malvids</taxon>
        <taxon>Malvales</taxon>
        <taxon>Malvaceae</taxon>
        <taxon>Malvoideae</taxon>
        <taxon>Gossypium</taxon>
    </lineage>
</organism>
<sequence>MSSPFGGDLSVEQNGKGFKMEIHNVGWNEQPLTLKVAVKAILTVEINKTVCVALSVRSNVYYH</sequence>
<protein>
    <submittedName>
        <fullName evidence="1">Uncharacterized protein</fullName>
    </submittedName>
</protein>
<gene>
    <name evidence="1" type="ORF">J1N35_011037</name>
</gene>
<dbReference type="EMBL" id="JAIQCV010000004">
    <property type="protein sequence ID" value="KAH1107269.1"/>
    <property type="molecule type" value="Genomic_DNA"/>
</dbReference>
<keyword evidence="2" id="KW-1185">Reference proteome</keyword>
<proteinExistence type="predicted"/>
<accession>A0A9D3W1R6</accession>
<reference evidence="1 2" key="1">
    <citation type="journal article" date="2021" name="Plant Biotechnol. J.">
        <title>Multi-omics assisted identification of the key and species-specific regulatory components of drought-tolerant mechanisms in Gossypium stocksii.</title>
        <authorList>
            <person name="Yu D."/>
            <person name="Ke L."/>
            <person name="Zhang D."/>
            <person name="Wu Y."/>
            <person name="Sun Y."/>
            <person name="Mei J."/>
            <person name="Sun J."/>
            <person name="Sun Y."/>
        </authorList>
    </citation>
    <scope>NUCLEOTIDE SEQUENCE [LARGE SCALE GENOMIC DNA]</scope>
    <source>
        <strain evidence="2">cv. E1</strain>
        <tissue evidence="1">Leaf</tissue>
    </source>
</reference>
<evidence type="ECO:0000313" key="2">
    <source>
        <dbReference type="Proteomes" id="UP000828251"/>
    </source>
</evidence>
<name>A0A9D3W1R6_9ROSI</name>
<dbReference type="AlphaFoldDB" id="A0A9D3W1R6"/>
<dbReference type="Proteomes" id="UP000828251">
    <property type="component" value="Unassembled WGS sequence"/>
</dbReference>